<dbReference type="PANTHER" id="PTHR43597:SF5">
    <property type="entry name" value="SUFE-LIKE PROTEIN 2, CHLOROPLASTIC"/>
    <property type="match status" value="1"/>
</dbReference>
<name>A0A432WA25_9GAMM</name>
<protein>
    <submittedName>
        <fullName evidence="3">Fe-S metabolism protein SufE</fullName>
    </submittedName>
</protein>
<organism evidence="3 4">
    <name type="scientific">Aliidiomarina minuta</name>
    <dbReference type="NCBI Taxonomy" id="880057"/>
    <lineage>
        <taxon>Bacteria</taxon>
        <taxon>Pseudomonadati</taxon>
        <taxon>Pseudomonadota</taxon>
        <taxon>Gammaproteobacteria</taxon>
        <taxon>Alteromonadales</taxon>
        <taxon>Idiomarinaceae</taxon>
        <taxon>Aliidiomarina</taxon>
    </lineage>
</organism>
<keyword evidence="4" id="KW-1185">Reference proteome</keyword>
<dbReference type="Pfam" id="PF02657">
    <property type="entry name" value="SufE"/>
    <property type="match status" value="1"/>
</dbReference>
<dbReference type="Gene3D" id="3.90.1010.10">
    <property type="match status" value="1"/>
</dbReference>
<evidence type="ECO:0000313" key="4">
    <source>
        <dbReference type="Proteomes" id="UP000288293"/>
    </source>
</evidence>
<dbReference type="Proteomes" id="UP000288293">
    <property type="component" value="Unassembled WGS sequence"/>
</dbReference>
<dbReference type="OrthoDB" id="9799320at2"/>
<accession>A0A432WA25</accession>
<evidence type="ECO:0000256" key="1">
    <source>
        <dbReference type="ARBA" id="ARBA00010282"/>
    </source>
</evidence>
<dbReference type="SUPFAM" id="SSF82649">
    <property type="entry name" value="SufE/NifU"/>
    <property type="match status" value="1"/>
</dbReference>
<dbReference type="PANTHER" id="PTHR43597">
    <property type="entry name" value="SULFUR ACCEPTOR PROTEIN CSDE"/>
    <property type="match status" value="1"/>
</dbReference>
<proteinExistence type="inferred from homology"/>
<gene>
    <name evidence="3" type="ORF">CWE09_07045</name>
</gene>
<comment type="caution">
    <text evidence="3">The sequence shown here is derived from an EMBL/GenBank/DDBJ whole genome shotgun (WGS) entry which is preliminary data.</text>
</comment>
<feature type="domain" description="Fe-S metabolism associated" evidence="2">
    <location>
        <begin position="13"/>
        <end position="132"/>
    </location>
</feature>
<sequence>MSVYSESAQRIQQQLQSQPNWQEKYRVLLQAGKEAQPLAAEYRTDDYKVTGCEANVWLLAEGSATNLQLHFFSDARLVHALVHVALLPMQQQSADFIARFDTTRWLQQCALDDHLSPSRSNGLQQVIKRAKQLALAQATSD</sequence>
<evidence type="ECO:0000313" key="3">
    <source>
        <dbReference type="EMBL" id="RUO26458.1"/>
    </source>
</evidence>
<comment type="similarity">
    <text evidence="1">Belongs to the SufE family.</text>
</comment>
<dbReference type="EMBL" id="PIPL01000001">
    <property type="protein sequence ID" value="RUO26458.1"/>
    <property type="molecule type" value="Genomic_DNA"/>
</dbReference>
<evidence type="ECO:0000259" key="2">
    <source>
        <dbReference type="Pfam" id="PF02657"/>
    </source>
</evidence>
<dbReference type="RefSeq" id="WP_126803269.1">
    <property type="nucleotide sequence ID" value="NZ_PIPL01000001.1"/>
</dbReference>
<reference evidence="3 4" key="1">
    <citation type="journal article" date="2011" name="Front. Microbiol.">
        <title>Genomic signatures of strain selection and enhancement in Bacillus atrophaeus var. globigii, a historical biowarfare simulant.</title>
        <authorList>
            <person name="Gibbons H.S."/>
            <person name="Broomall S.M."/>
            <person name="McNew L.A."/>
            <person name="Daligault H."/>
            <person name="Chapman C."/>
            <person name="Bruce D."/>
            <person name="Karavis M."/>
            <person name="Krepps M."/>
            <person name="McGregor P.A."/>
            <person name="Hong C."/>
            <person name="Park K.H."/>
            <person name="Akmal A."/>
            <person name="Feldman A."/>
            <person name="Lin J.S."/>
            <person name="Chang W.E."/>
            <person name="Higgs B.W."/>
            <person name="Demirev P."/>
            <person name="Lindquist J."/>
            <person name="Liem A."/>
            <person name="Fochler E."/>
            <person name="Read T.D."/>
            <person name="Tapia R."/>
            <person name="Johnson S."/>
            <person name="Bishop-Lilly K.A."/>
            <person name="Detter C."/>
            <person name="Han C."/>
            <person name="Sozhamannan S."/>
            <person name="Rosenzweig C.N."/>
            <person name="Skowronski E.W."/>
        </authorList>
    </citation>
    <scope>NUCLEOTIDE SEQUENCE [LARGE SCALE GENOMIC DNA]</scope>
    <source>
        <strain evidence="3 4">MLST1</strain>
    </source>
</reference>
<dbReference type="InterPro" id="IPR003808">
    <property type="entry name" value="Fe-S_metab-assoc_dom"/>
</dbReference>
<dbReference type="AlphaFoldDB" id="A0A432WA25"/>